<dbReference type="SUPFAM" id="SSF140383">
    <property type="entry name" value="BSD domain-like"/>
    <property type="match status" value="1"/>
</dbReference>
<dbReference type="EMBL" id="JABELV010000250">
    <property type="protein sequence ID" value="KAG7527642.1"/>
    <property type="molecule type" value="Genomic_DNA"/>
</dbReference>
<accession>A0A8K0JG96</accession>
<dbReference type="InterPro" id="IPR035925">
    <property type="entry name" value="BSD_dom_sf"/>
</dbReference>
<keyword evidence="4" id="KW-1185">Reference proteome</keyword>
<evidence type="ECO:0000313" key="3">
    <source>
        <dbReference type="EMBL" id="KAG7527642.1"/>
    </source>
</evidence>
<gene>
    <name evidence="3" type="ORF">FFLO_06722</name>
</gene>
<dbReference type="Gene3D" id="1.10.3970.10">
    <property type="entry name" value="BSD domain"/>
    <property type="match status" value="1"/>
</dbReference>
<comment type="caution">
    <text evidence="3">The sequence shown here is derived from an EMBL/GenBank/DDBJ whole genome shotgun (WGS) entry which is preliminary data.</text>
</comment>
<feature type="compositionally biased region" description="Acidic residues" evidence="1">
    <location>
        <begin position="456"/>
        <end position="469"/>
    </location>
</feature>
<dbReference type="InterPro" id="IPR005607">
    <property type="entry name" value="BSD_dom"/>
</dbReference>
<evidence type="ECO:0000256" key="1">
    <source>
        <dbReference type="SAM" id="MobiDB-lite"/>
    </source>
</evidence>
<feature type="region of interest" description="Disordered" evidence="1">
    <location>
        <begin position="1"/>
        <end position="70"/>
    </location>
</feature>
<dbReference type="PROSITE" id="PS50858">
    <property type="entry name" value="BSD"/>
    <property type="match status" value="1"/>
</dbReference>
<feature type="region of interest" description="Disordered" evidence="1">
    <location>
        <begin position="445"/>
        <end position="553"/>
    </location>
</feature>
<dbReference type="GO" id="GO:0005737">
    <property type="term" value="C:cytoplasm"/>
    <property type="evidence" value="ECO:0007669"/>
    <property type="project" value="TreeGrafter"/>
</dbReference>
<reference evidence="3" key="1">
    <citation type="submission" date="2020-04" db="EMBL/GenBank/DDBJ databases">
        <title>Analysis of mating type loci in Filobasidium floriforme.</title>
        <authorList>
            <person name="Nowrousian M."/>
        </authorList>
    </citation>
    <scope>NUCLEOTIDE SEQUENCE</scope>
    <source>
        <strain evidence="3">CBS 6242</strain>
    </source>
</reference>
<proteinExistence type="predicted"/>
<dbReference type="PANTHER" id="PTHR16019:SF5">
    <property type="entry name" value="BSD DOMAIN-CONTAINING PROTEIN 1"/>
    <property type="match status" value="1"/>
</dbReference>
<dbReference type="Proteomes" id="UP000812966">
    <property type="component" value="Unassembled WGS sequence"/>
</dbReference>
<feature type="domain" description="BSD" evidence="2">
    <location>
        <begin position="408"/>
        <end position="439"/>
    </location>
</feature>
<organism evidence="3 4">
    <name type="scientific">Filobasidium floriforme</name>
    <dbReference type="NCBI Taxonomy" id="5210"/>
    <lineage>
        <taxon>Eukaryota</taxon>
        <taxon>Fungi</taxon>
        <taxon>Dikarya</taxon>
        <taxon>Basidiomycota</taxon>
        <taxon>Agaricomycotina</taxon>
        <taxon>Tremellomycetes</taxon>
        <taxon>Filobasidiales</taxon>
        <taxon>Filobasidiaceae</taxon>
        <taxon>Filobasidium</taxon>
    </lineage>
</organism>
<evidence type="ECO:0000313" key="4">
    <source>
        <dbReference type="Proteomes" id="UP000812966"/>
    </source>
</evidence>
<protein>
    <recommendedName>
        <fullName evidence="2">BSD domain-containing protein</fullName>
    </recommendedName>
</protein>
<feature type="compositionally biased region" description="Basic and acidic residues" evidence="1">
    <location>
        <begin position="49"/>
        <end position="64"/>
    </location>
</feature>
<dbReference type="Pfam" id="PF03909">
    <property type="entry name" value="BSD"/>
    <property type="match status" value="1"/>
</dbReference>
<evidence type="ECO:0000259" key="2">
    <source>
        <dbReference type="PROSITE" id="PS50858"/>
    </source>
</evidence>
<dbReference type="PANTHER" id="PTHR16019">
    <property type="entry name" value="SYNAPSE-ASSOCIATED PROTEIN"/>
    <property type="match status" value="1"/>
</dbReference>
<dbReference type="AlphaFoldDB" id="A0A8K0JG96"/>
<name>A0A8K0JG96_9TREE</name>
<sequence length="553" mass="59562">MDLSADAAFVNNTRPGTPAAVAEASTSAGPSKQERRDSSSTIRPEGVVVEEKEGNKEKEEDAAVKNESAATTATATAAGLEQEVGQVVQQLSSWGGSFWGGFRKQADSALDAVKKDFARTVAEAQDELKMLQTHSASFEVRKPDINLGAIGAAIADGVKAEPKVDKGKGKEVIAGDEKTEPASSSTSLPTAKQTQAFFKNLQSTLATEANQINANLGSLQKTLSESIANNPSLAQINRANISTLSSTIQQNLEKAGTKINLRQAEKLAEDLLGEAGSFLKDAVKVVPPEEGSGSYTYSWDGTDVGVYGSAEEGNNNNKSTVLFDRASMAGNDLSRSQLRLNALLRRLRTDVELLSQDPSATSETKARQDAFAAFKRDKIESAGGYEGQDVQKLVWAEMGPEANDADVEALKKTKDALVAKQVSEEEFWTRYLFHKHNIEDEEKKRQELLRAAQPKEEEDFSWDDAEVDEKETPKMPSAPTPEPVKLPTDEQTVKVEPAVASPAAATVESASTSRRQSEESYDIVSEQSGGNGAKKPVAESKREDTDGDDSDWE</sequence>
<dbReference type="InterPro" id="IPR051494">
    <property type="entry name" value="BSD_domain-containing"/>
</dbReference>
<dbReference type="OrthoDB" id="73788at2759"/>